<gene>
    <name evidence="8" type="ORF">GCM10011515_09000</name>
</gene>
<dbReference type="EMBL" id="BMKL01000001">
    <property type="protein sequence ID" value="GGD91529.1"/>
    <property type="molecule type" value="Genomic_DNA"/>
</dbReference>
<name>A0ABQ1S5M3_9SPHN</name>
<keyword evidence="9" id="KW-1185">Reference proteome</keyword>
<evidence type="ECO:0000256" key="3">
    <source>
        <dbReference type="ARBA" id="ARBA00022692"/>
    </source>
</evidence>
<evidence type="ECO:0008006" key="10">
    <source>
        <dbReference type="Google" id="ProtNLM"/>
    </source>
</evidence>
<keyword evidence="2" id="KW-1003">Cell membrane</keyword>
<feature type="signal peptide" evidence="7">
    <location>
        <begin position="1"/>
        <end position="24"/>
    </location>
</feature>
<feature type="transmembrane region" description="Helical" evidence="6">
    <location>
        <begin position="40"/>
        <end position="57"/>
    </location>
</feature>
<dbReference type="InterPro" id="IPR019108">
    <property type="entry name" value="Caa3_assmbl_CtaG-rel"/>
</dbReference>
<feature type="transmembrane region" description="Helical" evidence="6">
    <location>
        <begin position="69"/>
        <end position="88"/>
    </location>
</feature>
<feature type="transmembrane region" description="Helical" evidence="6">
    <location>
        <begin position="186"/>
        <end position="206"/>
    </location>
</feature>
<evidence type="ECO:0000256" key="5">
    <source>
        <dbReference type="ARBA" id="ARBA00023136"/>
    </source>
</evidence>
<evidence type="ECO:0000256" key="6">
    <source>
        <dbReference type="SAM" id="Phobius"/>
    </source>
</evidence>
<evidence type="ECO:0000313" key="8">
    <source>
        <dbReference type="EMBL" id="GGD91529.1"/>
    </source>
</evidence>
<feature type="transmembrane region" description="Helical" evidence="6">
    <location>
        <begin position="261"/>
        <end position="280"/>
    </location>
</feature>
<dbReference type="Proteomes" id="UP000619041">
    <property type="component" value="Unassembled WGS sequence"/>
</dbReference>
<keyword evidence="5 6" id="KW-0472">Membrane</keyword>
<keyword evidence="7" id="KW-0732">Signal</keyword>
<feature type="transmembrane region" description="Helical" evidence="6">
    <location>
        <begin position="156"/>
        <end position="174"/>
    </location>
</feature>
<accession>A0ABQ1S5M3</accession>
<dbReference type="Pfam" id="PF09678">
    <property type="entry name" value="Caa3_CtaG"/>
    <property type="match status" value="1"/>
</dbReference>
<evidence type="ECO:0000256" key="1">
    <source>
        <dbReference type="ARBA" id="ARBA00004651"/>
    </source>
</evidence>
<protein>
    <recommendedName>
        <fullName evidence="10">Cytochrome c oxidase assembly protein</fullName>
    </recommendedName>
</protein>
<evidence type="ECO:0000313" key="9">
    <source>
        <dbReference type="Proteomes" id="UP000619041"/>
    </source>
</evidence>
<comment type="caution">
    <text evidence="8">The sequence shown here is derived from an EMBL/GenBank/DDBJ whole genome shotgun (WGS) entry which is preliminary data.</text>
</comment>
<feature type="transmembrane region" description="Helical" evidence="6">
    <location>
        <begin position="218"/>
        <end position="241"/>
    </location>
</feature>
<evidence type="ECO:0000256" key="2">
    <source>
        <dbReference type="ARBA" id="ARBA00022475"/>
    </source>
</evidence>
<evidence type="ECO:0000256" key="4">
    <source>
        <dbReference type="ARBA" id="ARBA00022989"/>
    </source>
</evidence>
<proteinExistence type="predicted"/>
<keyword evidence="4 6" id="KW-1133">Transmembrane helix</keyword>
<sequence>MSRFRILKLSPAATLAVAPVAAWAHGGEHADRTGWQAEPLALGLLALSMSLWTLGYLRMSRPARAAIAPFPRSFAYWTAVVTLVLALFSPLDARADVSFAWHMAQHLLLMLVAAPLLAVSNIHLIALFAVPLGPRRRIGRAVNAVPGVRSGASSRLAPYLAALAVMLGLWLWHAPGMYDRALAAPALHTAEHLTFLFTSAVFWRMVSTAGNRRLDRASVILLVTLIGLQGNLMAALITLAPHPIYAHYAERGLADQQLAGLMMWVPAGIAYLASTVWAILRLVQPRGDRANHEVVPRTPLHRT</sequence>
<evidence type="ECO:0000256" key="7">
    <source>
        <dbReference type="SAM" id="SignalP"/>
    </source>
</evidence>
<keyword evidence="3 6" id="KW-0812">Transmembrane</keyword>
<organism evidence="8 9">
    <name type="scientific">Tsuneonella deserti</name>
    <dbReference type="NCBI Taxonomy" id="2035528"/>
    <lineage>
        <taxon>Bacteria</taxon>
        <taxon>Pseudomonadati</taxon>
        <taxon>Pseudomonadota</taxon>
        <taxon>Alphaproteobacteria</taxon>
        <taxon>Sphingomonadales</taxon>
        <taxon>Erythrobacteraceae</taxon>
        <taxon>Tsuneonella</taxon>
    </lineage>
</organism>
<feature type="transmembrane region" description="Helical" evidence="6">
    <location>
        <begin position="108"/>
        <end position="130"/>
    </location>
</feature>
<reference evidence="9" key="1">
    <citation type="journal article" date="2019" name="Int. J. Syst. Evol. Microbiol.">
        <title>The Global Catalogue of Microorganisms (GCM) 10K type strain sequencing project: providing services to taxonomists for standard genome sequencing and annotation.</title>
        <authorList>
            <consortium name="The Broad Institute Genomics Platform"/>
            <consortium name="The Broad Institute Genome Sequencing Center for Infectious Disease"/>
            <person name="Wu L."/>
            <person name="Ma J."/>
        </authorList>
    </citation>
    <scope>NUCLEOTIDE SEQUENCE [LARGE SCALE GENOMIC DNA]</scope>
    <source>
        <strain evidence="9">CGMCC 1.15959</strain>
    </source>
</reference>
<dbReference type="RefSeq" id="WP_188644040.1">
    <property type="nucleotide sequence ID" value="NZ_BMKL01000001.1"/>
</dbReference>
<feature type="chain" id="PRO_5045238111" description="Cytochrome c oxidase assembly protein" evidence="7">
    <location>
        <begin position="25"/>
        <end position="303"/>
    </location>
</feature>
<comment type="subcellular location">
    <subcellularLocation>
        <location evidence="1">Cell membrane</location>
        <topology evidence="1">Multi-pass membrane protein</topology>
    </subcellularLocation>
</comment>